<sequence>MCMAQAFAHNSSLTFYSIKPEDHGWALTVNLAQASVDSSLSREVGETRWQSADGEKQSEWLARYVAETTTLTIDGHRQELGEPDVHMGSHETQVRFALPDWPESSHQLEVYIPGFSNHPNHHNVVYWSTGRGTVKAVLSERNDYRAVVNTTME</sequence>
<dbReference type="Proteomes" id="UP000626148">
    <property type="component" value="Unassembled WGS sequence"/>
</dbReference>
<evidence type="ECO:0000313" key="2">
    <source>
        <dbReference type="Proteomes" id="UP000626148"/>
    </source>
</evidence>
<evidence type="ECO:0000313" key="1">
    <source>
        <dbReference type="EMBL" id="GGX57968.1"/>
    </source>
</evidence>
<reference evidence="1" key="2">
    <citation type="submission" date="2020-09" db="EMBL/GenBank/DDBJ databases">
        <authorList>
            <person name="Sun Q."/>
            <person name="Kim S."/>
        </authorList>
    </citation>
    <scope>NUCLEOTIDE SEQUENCE</scope>
    <source>
        <strain evidence="1">KCTC 22169</strain>
    </source>
</reference>
<proteinExistence type="predicted"/>
<accession>A0A918NCQ9</accession>
<dbReference type="EMBL" id="BMXR01000006">
    <property type="protein sequence ID" value="GGX57968.1"/>
    <property type="molecule type" value="Genomic_DNA"/>
</dbReference>
<name>A0A918NCQ9_9GAMM</name>
<protein>
    <submittedName>
        <fullName evidence="1">Uncharacterized protein</fullName>
    </submittedName>
</protein>
<keyword evidence="2" id="KW-1185">Reference proteome</keyword>
<gene>
    <name evidence="1" type="ORF">GCM10007392_27090</name>
</gene>
<comment type="caution">
    <text evidence="1">The sequence shown here is derived from an EMBL/GenBank/DDBJ whole genome shotgun (WGS) entry which is preliminary data.</text>
</comment>
<reference evidence="1" key="1">
    <citation type="journal article" date="2014" name="Int. J. Syst. Evol. Microbiol.">
        <title>Complete genome sequence of Corynebacterium casei LMG S-19264T (=DSM 44701T), isolated from a smear-ripened cheese.</title>
        <authorList>
            <consortium name="US DOE Joint Genome Institute (JGI-PGF)"/>
            <person name="Walter F."/>
            <person name="Albersmeier A."/>
            <person name="Kalinowski J."/>
            <person name="Ruckert C."/>
        </authorList>
    </citation>
    <scope>NUCLEOTIDE SEQUENCE</scope>
    <source>
        <strain evidence="1">KCTC 22169</strain>
    </source>
</reference>
<organism evidence="1 2">
    <name type="scientific">Saccharospirillum salsuginis</name>
    <dbReference type="NCBI Taxonomy" id="418750"/>
    <lineage>
        <taxon>Bacteria</taxon>
        <taxon>Pseudomonadati</taxon>
        <taxon>Pseudomonadota</taxon>
        <taxon>Gammaproteobacteria</taxon>
        <taxon>Oceanospirillales</taxon>
        <taxon>Saccharospirillaceae</taxon>
        <taxon>Saccharospirillum</taxon>
    </lineage>
</organism>
<dbReference type="AlphaFoldDB" id="A0A918NCQ9"/>